<dbReference type="AlphaFoldDB" id="A0A1R1PTJ8"/>
<comment type="caution">
    <text evidence="1">The sequence shown here is derived from an EMBL/GenBank/DDBJ whole genome shotgun (WGS) entry which is preliminary data.</text>
</comment>
<gene>
    <name evidence="1" type="ORF">AX774_g2163</name>
</gene>
<accession>A0A1R1PTJ8</accession>
<proteinExistence type="predicted"/>
<protein>
    <submittedName>
        <fullName evidence="1">Uncharacterized protein</fullName>
    </submittedName>
</protein>
<reference evidence="2" key="1">
    <citation type="submission" date="2017-01" db="EMBL/GenBank/DDBJ databases">
        <authorList>
            <person name="Wang Y."/>
            <person name="White M."/>
            <person name="Kvist S."/>
            <person name="Moncalvo J.-M."/>
        </authorList>
    </citation>
    <scope>NUCLEOTIDE SEQUENCE [LARGE SCALE GENOMIC DNA]</scope>
    <source>
        <strain evidence="2">COL-18-3</strain>
    </source>
</reference>
<dbReference type="Proteomes" id="UP000188320">
    <property type="component" value="Unassembled WGS sequence"/>
</dbReference>
<dbReference type="EMBL" id="LSSK01000215">
    <property type="protein sequence ID" value="OMH84315.1"/>
    <property type="molecule type" value="Genomic_DNA"/>
</dbReference>
<organism evidence="1 2">
    <name type="scientific">Zancudomyces culisetae</name>
    <name type="common">Gut fungus</name>
    <name type="synonym">Smittium culisetae</name>
    <dbReference type="NCBI Taxonomy" id="1213189"/>
    <lineage>
        <taxon>Eukaryota</taxon>
        <taxon>Fungi</taxon>
        <taxon>Fungi incertae sedis</taxon>
        <taxon>Zoopagomycota</taxon>
        <taxon>Kickxellomycotina</taxon>
        <taxon>Harpellomycetes</taxon>
        <taxon>Harpellales</taxon>
        <taxon>Legeriomycetaceae</taxon>
        <taxon>Zancudomyces</taxon>
    </lineage>
</organism>
<keyword evidence="2" id="KW-1185">Reference proteome</keyword>
<evidence type="ECO:0000313" key="2">
    <source>
        <dbReference type="Proteomes" id="UP000188320"/>
    </source>
</evidence>
<name>A0A1R1PTJ8_ZANCU</name>
<sequence length="96" mass="10563">MADLNRWPFNRYGLPSSLDIHTPVLTSSSRSIPVENPRPSNKYTTSSVATFPLAPLAYGQPPSPATDESTTLTPMLTDAYIFAIAWPYVSWKCTAN</sequence>
<evidence type="ECO:0000313" key="1">
    <source>
        <dbReference type="EMBL" id="OMH84315.1"/>
    </source>
</evidence>